<dbReference type="RefSeq" id="WP_034244816.1">
    <property type="nucleotide sequence ID" value="NZ_BJYK01000001.1"/>
</dbReference>
<dbReference type="PANTHER" id="PTHR30168:SF0">
    <property type="entry name" value="INNER MEMBRANE PROTEIN"/>
    <property type="match status" value="1"/>
</dbReference>
<dbReference type="EMBL" id="BJYK01000001">
    <property type="protein sequence ID" value="GEN79159.1"/>
    <property type="molecule type" value="Genomic_DNA"/>
</dbReference>
<accession>A0A511YVF7</accession>
<dbReference type="AlphaFoldDB" id="A0A511YVF7"/>
<keyword evidence="7" id="KW-1185">Reference proteome</keyword>
<dbReference type="Proteomes" id="UP000321484">
    <property type="component" value="Unassembled WGS sequence"/>
</dbReference>
<dbReference type="OrthoDB" id="9774900at2"/>
<evidence type="ECO:0000256" key="2">
    <source>
        <dbReference type="ARBA" id="ARBA00022692"/>
    </source>
</evidence>
<dbReference type="InterPro" id="IPR007343">
    <property type="entry name" value="Uncharacterised_pept_Zn_put"/>
</dbReference>
<comment type="caution">
    <text evidence="6">The sequence shown here is derived from an EMBL/GenBank/DDBJ whole genome shotgun (WGS) entry which is preliminary data.</text>
</comment>
<dbReference type="PANTHER" id="PTHR30168">
    <property type="entry name" value="PUTATIVE MEMBRANE PROTEIN YPFJ"/>
    <property type="match status" value="1"/>
</dbReference>
<sequence>MTFSEGGSFEGGRVGTRRGGGRGAALGGGGIGLAIVAFLIYQFTGVDVSGELASLQGGVQAPGGQEEIGTIGECSVAQANEQRDCRLSATVQALDEYWDQTLPTEGARLTVPDVWAFDAATSTGCGDATSRTGPFYCPADQSIYLDLTFFDLLISEFGTSGGPLAEMYVTAHEYGHHVQNLLGTMDGLDRRDTGPTSDGVRLELQADCYAGMWVGAAATTQDPDRPGVTFLEPPTQAELAQALSAAEAIGDDHIQEQAGGGVNPDLWTHGSSEQRQRWFTVGYEQGTLAACDTFSAEEL</sequence>
<evidence type="ECO:0000256" key="5">
    <source>
        <dbReference type="SAM" id="Phobius"/>
    </source>
</evidence>
<proteinExistence type="predicted"/>
<organism evidence="6 7">
    <name type="scientific">Actinotalea fermentans</name>
    <dbReference type="NCBI Taxonomy" id="43671"/>
    <lineage>
        <taxon>Bacteria</taxon>
        <taxon>Bacillati</taxon>
        <taxon>Actinomycetota</taxon>
        <taxon>Actinomycetes</taxon>
        <taxon>Micrococcales</taxon>
        <taxon>Cellulomonadaceae</taxon>
        <taxon>Actinotalea</taxon>
    </lineage>
</organism>
<evidence type="ECO:0000313" key="6">
    <source>
        <dbReference type="EMBL" id="GEN79159.1"/>
    </source>
</evidence>
<keyword evidence="3 5" id="KW-1133">Transmembrane helix</keyword>
<dbReference type="Pfam" id="PF04228">
    <property type="entry name" value="Zn_peptidase"/>
    <property type="match status" value="1"/>
</dbReference>
<evidence type="ECO:0000256" key="4">
    <source>
        <dbReference type="ARBA" id="ARBA00023136"/>
    </source>
</evidence>
<protein>
    <submittedName>
        <fullName evidence="6">Membrane protein</fullName>
    </submittedName>
</protein>
<comment type="subcellular location">
    <subcellularLocation>
        <location evidence="1">Membrane</location>
        <topology evidence="1">Single-pass membrane protein</topology>
    </subcellularLocation>
</comment>
<evidence type="ECO:0000256" key="3">
    <source>
        <dbReference type="ARBA" id="ARBA00022989"/>
    </source>
</evidence>
<feature type="transmembrane region" description="Helical" evidence="5">
    <location>
        <begin position="23"/>
        <end position="43"/>
    </location>
</feature>
<keyword evidence="4 5" id="KW-0472">Membrane</keyword>
<evidence type="ECO:0000256" key="1">
    <source>
        <dbReference type="ARBA" id="ARBA00004167"/>
    </source>
</evidence>
<evidence type="ECO:0000313" key="7">
    <source>
        <dbReference type="Proteomes" id="UP000321484"/>
    </source>
</evidence>
<reference evidence="6 7" key="1">
    <citation type="submission" date="2019-07" db="EMBL/GenBank/DDBJ databases">
        <title>Whole genome shotgun sequence of Actinotalea fermentans NBRC 105374.</title>
        <authorList>
            <person name="Hosoyama A."/>
            <person name="Uohara A."/>
            <person name="Ohji S."/>
            <person name="Ichikawa N."/>
        </authorList>
    </citation>
    <scope>NUCLEOTIDE SEQUENCE [LARGE SCALE GENOMIC DNA]</scope>
    <source>
        <strain evidence="6 7">NBRC 105374</strain>
    </source>
</reference>
<gene>
    <name evidence="6" type="ORF">AFE02nite_08930</name>
</gene>
<dbReference type="GO" id="GO:0016020">
    <property type="term" value="C:membrane"/>
    <property type="evidence" value="ECO:0007669"/>
    <property type="project" value="UniProtKB-SubCell"/>
</dbReference>
<name>A0A511YVF7_9CELL</name>
<keyword evidence="2 5" id="KW-0812">Transmembrane</keyword>